<dbReference type="RefSeq" id="WP_398657981.1">
    <property type="nucleotide sequence ID" value="NZ_JBITDC010000007.1"/>
</dbReference>
<dbReference type="CDD" id="cd03809">
    <property type="entry name" value="GT4_MtfB-like"/>
    <property type="match status" value="1"/>
</dbReference>
<keyword evidence="6" id="KW-1185">Reference proteome</keyword>
<proteinExistence type="predicted"/>
<dbReference type="PANTHER" id="PTHR46401:SF2">
    <property type="entry name" value="GLYCOSYLTRANSFERASE WBBK-RELATED"/>
    <property type="match status" value="1"/>
</dbReference>
<dbReference type="InterPro" id="IPR028098">
    <property type="entry name" value="Glyco_trans_4-like_N"/>
</dbReference>
<dbReference type="Gene3D" id="3.40.50.2000">
    <property type="entry name" value="Glycogen Phosphorylase B"/>
    <property type="match status" value="2"/>
</dbReference>
<keyword evidence="2" id="KW-0808">Transferase</keyword>
<dbReference type="EMBL" id="JBITDC010000007">
    <property type="protein sequence ID" value="MFI5677337.1"/>
    <property type="molecule type" value="Genomic_DNA"/>
</dbReference>
<comment type="caution">
    <text evidence="5">The sequence shown here is derived from an EMBL/GenBank/DDBJ whole genome shotgun (WGS) entry which is preliminary data.</text>
</comment>
<evidence type="ECO:0000259" key="3">
    <source>
        <dbReference type="Pfam" id="PF00534"/>
    </source>
</evidence>
<sequence length="346" mass="38979">MRVLFSPDAFVTQRFGGVSRYFAELHTELVRLGVDARLFSGLHDNAHIRGGHPALGSLPLRPRLFLSGRTFRLYAAAQRAAHIVHPTYYSAEAFGRRPHVCTFYDLIHHKYPGQFRNDTTAERQRLWARRADRIIAISHATARDLVSVLGVPEEKISVVHLGVRIPRPRTQRRADAYVLYVGNRGGYKNWRIVVEALRDPRLKDLRLVCSGGGPANREEQAFLESRHMARRVTFVAADDVTLSRYYRGALGLVYPSLYEGFGLPPLEAMAEGVPVVAARAASIPEVVGDAALLFDPREVDDLVHALCRLLDASVREQLERRGAERARMFSWESTARQTADVYRSLL</sequence>
<evidence type="ECO:0000256" key="1">
    <source>
        <dbReference type="ARBA" id="ARBA00022676"/>
    </source>
</evidence>
<evidence type="ECO:0000259" key="4">
    <source>
        <dbReference type="Pfam" id="PF13439"/>
    </source>
</evidence>
<dbReference type="Pfam" id="PF13439">
    <property type="entry name" value="Glyco_transf_4"/>
    <property type="match status" value="1"/>
</dbReference>
<evidence type="ECO:0000313" key="5">
    <source>
        <dbReference type="EMBL" id="MFI5677337.1"/>
    </source>
</evidence>
<dbReference type="PANTHER" id="PTHR46401">
    <property type="entry name" value="GLYCOSYLTRANSFERASE WBBK-RELATED"/>
    <property type="match status" value="1"/>
</dbReference>
<organism evidence="5 6">
    <name type="scientific">Streptomyces cellulosae</name>
    <dbReference type="NCBI Taxonomy" id="1968"/>
    <lineage>
        <taxon>Bacteria</taxon>
        <taxon>Bacillati</taxon>
        <taxon>Actinomycetota</taxon>
        <taxon>Actinomycetes</taxon>
        <taxon>Kitasatosporales</taxon>
        <taxon>Streptomycetaceae</taxon>
        <taxon>Streptomyces</taxon>
    </lineage>
</organism>
<evidence type="ECO:0000256" key="2">
    <source>
        <dbReference type="ARBA" id="ARBA00022679"/>
    </source>
</evidence>
<feature type="domain" description="Glycosyltransferase subfamily 4-like N-terminal" evidence="4">
    <location>
        <begin position="15"/>
        <end position="164"/>
    </location>
</feature>
<protein>
    <submittedName>
        <fullName evidence="5">Glycosyltransferase family 4 protein</fullName>
    </submittedName>
</protein>
<feature type="domain" description="Glycosyl transferase family 1" evidence="3">
    <location>
        <begin position="174"/>
        <end position="322"/>
    </location>
</feature>
<dbReference type="SUPFAM" id="SSF53756">
    <property type="entry name" value="UDP-Glycosyltransferase/glycogen phosphorylase"/>
    <property type="match status" value="1"/>
</dbReference>
<keyword evidence="1" id="KW-0328">Glycosyltransferase</keyword>
<dbReference type="Pfam" id="PF00534">
    <property type="entry name" value="Glycos_transf_1"/>
    <property type="match status" value="1"/>
</dbReference>
<dbReference type="InterPro" id="IPR001296">
    <property type="entry name" value="Glyco_trans_1"/>
</dbReference>
<evidence type="ECO:0000313" key="6">
    <source>
        <dbReference type="Proteomes" id="UP001612415"/>
    </source>
</evidence>
<name>A0ABW7Y4Q3_STRCE</name>
<accession>A0ABW7Y4Q3</accession>
<reference evidence="5 6" key="1">
    <citation type="submission" date="2024-10" db="EMBL/GenBank/DDBJ databases">
        <title>The Natural Products Discovery Center: Release of the First 8490 Sequenced Strains for Exploring Actinobacteria Biosynthetic Diversity.</title>
        <authorList>
            <person name="Kalkreuter E."/>
            <person name="Kautsar S.A."/>
            <person name="Yang D."/>
            <person name="Bader C.D."/>
            <person name="Teijaro C.N."/>
            <person name="Fluegel L."/>
            <person name="Davis C.M."/>
            <person name="Simpson J.R."/>
            <person name="Lauterbach L."/>
            <person name="Steele A.D."/>
            <person name="Gui C."/>
            <person name="Meng S."/>
            <person name="Li G."/>
            <person name="Viehrig K."/>
            <person name="Ye F."/>
            <person name="Su P."/>
            <person name="Kiefer A.F."/>
            <person name="Nichols A."/>
            <person name="Cepeda A.J."/>
            <person name="Yan W."/>
            <person name="Fan B."/>
            <person name="Jiang Y."/>
            <person name="Adhikari A."/>
            <person name="Zheng C.-J."/>
            <person name="Schuster L."/>
            <person name="Cowan T.M."/>
            <person name="Smanski M.J."/>
            <person name="Chevrette M.G."/>
            <person name="De Carvalho L.P.S."/>
            <person name="Shen B."/>
        </authorList>
    </citation>
    <scope>NUCLEOTIDE SEQUENCE [LARGE SCALE GENOMIC DNA]</scope>
    <source>
        <strain evidence="5 6">NPDC051599</strain>
    </source>
</reference>
<dbReference type="Proteomes" id="UP001612415">
    <property type="component" value="Unassembled WGS sequence"/>
</dbReference>
<gene>
    <name evidence="5" type="ORF">ACIA8P_22150</name>
</gene>